<keyword evidence="4" id="KW-0547">Nucleotide-binding</keyword>
<dbReference type="AlphaFoldDB" id="T1GTD5"/>
<evidence type="ECO:0000256" key="5">
    <source>
        <dbReference type="ARBA" id="ARBA00022840"/>
    </source>
</evidence>
<keyword evidence="11" id="KW-1185">Reference proteome</keyword>
<dbReference type="OMA" id="NTKHIIK"/>
<protein>
    <recommendedName>
        <fullName evidence="2">leucine--tRNA ligase</fullName>
        <ecNumber evidence="2">6.1.1.4</ecNumber>
    </recommendedName>
</protein>
<dbReference type="InterPro" id="IPR009080">
    <property type="entry name" value="tRNAsynth_Ia_anticodon-bd"/>
</dbReference>
<dbReference type="Gene3D" id="1.10.730.10">
    <property type="entry name" value="Isoleucyl-tRNA Synthetase, Domain 1"/>
    <property type="match status" value="1"/>
</dbReference>
<comment type="similarity">
    <text evidence="1">Belongs to the class-I aminoacyl-tRNA synthetase family.</text>
</comment>
<dbReference type="GO" id="GO:0006429">
    <property type="term" value="P:leucyl-tRNA aminoacylation"/>
    <property type="evidence" value="ECO:0007669"/>
    <property type="project" value="InterPro"/>
</dbReference>
<dbReference type="EnsemblMetazoa" id="MESCA006965-RA">
    <property type="protein sequence ID" value="MESCA006965-PA"/>
    <property type="gene ID" value="MESCA006965"/>
</dbReference>
<name>T1GTD5_MEGSC</name>
<accession>T1GTD5</accession>
<dbReference type="HOGENOM" id="CLU_1662798_0_0_1"/>
<sequence>MNTKHIIKHGKHFERALATQIIMLAPMAPHFASELWSKFCSTPNRLNPESDELQWNEDVLCQRWPSVDLQYKLDFTVRINGFDNAVIKIPRINLDKLTYEEAMDIAFNTDSVTSYLTDKKIRTTNLVHYPGIEAILNIFVDKVKKPKKDNNENEKVVNE</sequence>
<dbReference type="InterPro" id="IPR013155">
    <property type="entry name" value="M/V/L/I-tRNA-synth_anticd-bd"/>
</dbReference>
<proteinExistence type="inferred from homology"/>
<evidence type="ECO:0000256" key="6">
    <source>
        <dbReference type="ARBA" id="ARBA00022917"/>
    </source>
</evidence>
<comment type="catalytic activity">
    <reaction evidence="8">
        <text>tRNA(Leu) + L-leucine + ATP = L-leucyl-tRNA(Leu) + AMP + diphosphate</text>
        <dbReference type="Rhea" id="RHEA:11688"/>
        <dbReference type="Rhea" id="RHEA-COMP:9613"/>
        <dbReference type="Rhea" id="RHEA-COMP:9622"/>
        <dbReference type="ChEBI" id="CHEBI:30616"/>
        <dbReference type="ChEBI" id="CHEBI:33019"/>
        <dbReference type="ChEBI" id="CHEBI:57427"/>
        <dbReference type="ChEBI" id="CHEBI:78442"/>
        <dbReference type="ChEBI" id="CHEBI:78494"/>
        <dbReference type="ChEBI" id="CHEBI:456215"/>
        <dbReference type="EC" id="6.1.1.4"/>
    </reaction>
</comment>
<dbReference type="Pfam" id="PF08264">
    <property type="entry name" value="Anticodon_1"/>
    <property type="match status" value="1"/>
</dbReference>
<evidence type="ECO:0000256" key="2">
    <source>
        <dbReference type="ARBA" id="ARBA00013164"/>
    </source>
</evidence>
<keyword evidence="7" id="KW-0030">Aminoacyl-tRNA synthetase</keyword>
<evidence type="ECO:0000313" key="11">
    <source>
        <dbReference type="Proteomes" id="UP000015102"/>
    </source>
</evidence>
<dbReference type="GO" id="GO:0005524">
    <property type="term" value="F:ATP binding"/>
    <property type="evidence" value="ECO:0007669"/>
    <property type="project" value="UniProtKB-KW"/>
</dbReference>
<feature type="domain" description="Methionyl/Valyl/Leucyl/Isoleucyl-tRNA synthetase anticodon-binding" evidence="9">
    <location>
        <begin position="14"/>
        <end position="76"/>
    </location>
</feature>
<keyword evidence="5" id="KW-0067">ATP-binding</keyword>
<dbReference type="InterPro" id="IPR002302">
    <property type="entry name" value="Leu-tRNA-ligase"/>
</dbReference>
<dbReference type="GO" id="GO:0005739">
    <property type="term" value="C:mitochondrion"/>
    <property type="evidence" value="ECO:0007669"/>
    <property type="project" value="TreeGrafter"/>
</dbReference>
<dbReference type="EC" id="6.1.1.4" evidence="2"/>
<evidence type="ECO:0000256" key="7">
    <source>
        <dbReference type="ARBA" id="ARBA00023146"/>
    </source>
</evidence>
<dbReference type="GO" id="GO:0032543">
    <property type="term" value="P:mitochondrial translation"/>
    <property type="evidence" value="ECO:0007669"/>
    <property type="project" value="TreeGrafter"/>
</dbReference>
<evidence type="ECO:0000256" key="1">
    <source>
        <dbReference type="ARBA" id="ARBA00005594"/>
    </source>
</evidence>
<dbReference type="SUPFAM" id="SSF47323">
    <property type="entry name" value="Anticodon-binding domain of a subclass of class I aminoacyl-tRNA synthetases"/>
    <property type="match status" value="1"/>
</dbReference>
<reference evidence="11" key="1">
    <citation type="submission" date="2013-02" db="EMBL/GenBank/DDBJ databases">
        <authorList>
            <person name="Hughes D."/>
        </authorList>
    </citation>
    <scope>NUCLEOTIDE SEQUENCE</scope>
    <source>
        <strain>Durham</strain>
        <strain evidence="11">NC isolate 2 -- Noor lab</strain>
    </source>
</reference>
<dbReference type="PANTHER" id="PTHR43740:SF2">
    <property type="entry name" value="LEUCINE--TRNA LIGASE, MITOCHONDRIAL"/>
    <property type="match status" value="1"/>
</dbReference>
<dbReference type="Proteomes" id="UP000015102">
    <property type="component" value="Unassembled WGS sequence"/>
</dbReference>
<organism evidence="10 11">
    <name type="scientific">Megaselia scalaris</name>
    <name type="common">Humpbacked fly</name>
    <name type="synonym">Phora scalaris</name>
    <dbReference type="NCBI Taxonomy" id="36166"/>
    <lineage>
        <taxon>Eukaryota</taxon>
        <taxon>Metazoa</taxon>
        <taxon>Ecdysozoa</taxon>
        <taxon>Arthropoda</taxon>
        <taxon>Hexapoda</taxon>
        <taxon>Insecta</taxon>
        <taxon>Pterygota</taxon>
        <taxon>Neoptera</taxon>
        <taxon>Endopterygota</taxon>
        <taxon>Diptera</taxon>
        <taxon>Brachycera</taxon>
        <taxon>Muscomorpha</taxon>
        <taxon>Platypezoidea</taxon>
        <taxon>Phoridae</taxon>
        <taxon>Megaseliini</taxon>
        <taxon>Megaselia</taxon>
    </lineage>
</organism>
<evidence type="ECO:0000313" key="10">
    <source>
        <dbReference type="EnsemblMetazoa" id="MESCA006965-PA"/>
    </source>
</evidence>
<evidence type="ECO:0000259" key="9">
    <source>
        <dbReference type="Pfam" id="PF08264"/>
    </source>
</evidence>
<evidence type="ECO:0000256" key="4">
    <source>
        <dbReference type="ARBA" id="ARBA00022741"/>
    </source>
</evidence>
<dbReference type="STRING" id="36166.T1GTD5"/>
<reference evidence="10" key="2">
    <citation type="submission" date="2015-06" db="UniProtKB">
        <authorList>
            <consortium name="EnsemblMetazoa"/>
        </authorList>
    </citation>
    <scope>IDENTIFICATION</scope>
</reference>
<dbReference type="GO" id="GO:0004823">
    <property type="term" value="F:leucine-tRNA ligase activity"/>
    <property type="evidence" value="ECO:0007669"/>
    <property type="project" value="UniProtKB-EC"/>
</dbReference>
<keyword evidence="3" id="KW-0436">Ligase</keyword>
<evidence type="ECO:0000256" key="3">
    <source>
        <dbReference type="ARBA" id="ARBA00022598"/>
    </source>
</evidence>
<evidence type="ECO:0000256" key="8">
    <source>
        <dbReference type="ARBA" id="ARBA00047469"/>
    </source>
</evidence>
<keyword evidence="6" id="KW-0648">Protein biosynthesis</keyword>
<dbReference type="PANTHER" id="PTHR43740">
    <property type="entry name" value="LEUCYL-TRNA SYNTHETASE"/>
    <property type="match status" value="1"/>
</dbReference>
<dbReference type="EMBL" id="CAQQ02097227">
    <property type="status" value="NOT_ANNOTATED_CDS"/>
    <property type="molecule type" value="Genomic_DNA"/>
</dbReference>